<feature type="transmembrane region" description="Helical" evidence="1">
    <location>
        <begin position="36"/>
        <end position="56"/>
    </location>
</feature>
<name>A0A0M2V264_9GAMM</name>
<dbReference type="EMBL" id="LAHO01000012">
    <property type="protein sequence ID" value="KKO44937.1"/>
    <property type="molecule type" value="Genomic_DNA"/>
</dbReference>
<proteinExistence type="predicted"/>
<dbReference type="Gene3D" id="1.25.40.10">
    <property type="entry name" value="Tetratricopeptide repeat domain"/>
    <property type="match status" value="2"/>
</dbReference>
<dbReference type="InterPro" id="IPR011990">
    <property type="entry name" value="TPR-like_helical_dom_sf"/>
</dbReference>
<evidence type="ECO:0008006" key="4">
    <source>
        <dbReference type="Google" id="ProtNLM"/>
    </source>
</evidence>
<keyword evidence="3" id="KW-1185">Reference proteome</keyword>
<dbReference type="Pfam" id="PF14559">
    <property type="entry name" value="TPR_19"/>
    <property type="match status" value="1"/>
</dbReference>
<evidence type="ECO:0000313" key="3">
    <source>
        <dbReference type="Proteomes" id="UP000034228"/>
    </source>
</evidence>
<dbReference type="RefSeq" id="WP_046558018.1">
    <property type="nucleotide sequence ID" value="NZ_LAHO01000012.1"/>
</dbReference>
<dbReference type="AlphaFoldDB" id="A0A0M2V264"/>
<gene>
    <name evidence="2" type="ORF">WG68_12360</name>
</gene>
<keyword evidence="1" id="KW-0472">Membrane</keyword>
<keyword evidence="1" id="KW-1133">Transmembrane helix</keyword>
<dbReference type="STRING" id="336831.WG68_12360"/>
<dbReference type="SUPFAM" id="SSF48452">
    <property type="entry name" value="TPR-like"/>
    <property type="match status" value="1"/>
</dbReference>
<evidence type="ECO:0000313" key="2">
    <source>
        <dbReference type="EMBL" id="KKO44937.1"/>
    </source>
</evidence>
<evidence type="ECO:0000256" key="1">
    <source>
        <dbReference type="SAM" id="Phobius"/>
    </source>
</evidence>
<organism evidence="2 3">
    <name type="scientific">Arsukibacterium ikkense</name>
    <dbReference type="NCBI Taxonomy" id="336831"/>
    <lineage>
        <taxon>Bacteria</taxon>
        <taxon>Pseudomonadati</taxon>
        <taxon>Pseudomonadota</taxon>
        <taxon>Gammaproteobacteria</taxon>
        <taxon>Chromatiales</taxon>
        <taxon>Chromatiaceae</taxon>
        <taxon>Arsukibacterium</taxon>
    </lineage>
</organism>
<dbReference type="PATRIC" id="fig|336831.14.peg.1701"/>
<dbReference type="OrthoDB" id="5406098at2"/>
<protein>
    <recommendedName>
        <fullName evidence="4">Tetratricopeptide repeat-like domain-containing protein</fullName>
    </recommendedName>
</protein>
<reference evidence="2 3" key="1">
    <citation type="submission" date="2015-03" db="EMBL/GenBank/DDBJ databases">
        <title>Draft genome sequences of two protease-producing strains of Arsukibacterium isolated from two cold and alkaline environments.</title>
        <authorList>
            <person name="Lylloff J.E."/>
            <person name="Skov L.B."/>
            <person name="Jepsen M."/>
            <person name="Hallin P.F."/>
            <person name="Sorensen S.J."/>
            <person name="Stougaard P."/>
            <person name="Glaring M.A."/>
        </authorList>
    </citation>
    <scope>NUCLEOTIDE SEQUENCE [LARGE SCALE GENOMIC DNA]</scope>
    <source>
        <strain evidence="2 3">GCM72</strain>
    </source>
</reference>
<comment type="caution">
    <text evidence="2">The sequence shown here is derived from an EMBL/GenBank/DDBJ whole genome shotgun (WGS) entry which is preliminary data.</text>
</comment>
<dbReference type="Proteomes" id="UP000034228">
    <property type="component" value="Unassembled WGS sequence"/>
</dbReference>
<accession>A0A0M2V264</accession>
<sequence length="353" mass="38822">MSVINKMLQDLEQRQQPAAVRPNTMAPQPHSNAKAWYLWLALPVVCLVLLAWLWLLPALAQRPLLSAEPGQTLPNQPVLAMATSIKQETATLTAQMVTDNRQLTAIGSAGPAQIVAALNSGPTKAEAATPPGLPATRTQQPLLTVTRPAAVKPQATIEKQHLSAGEQQQNMQLRANASEAAGDTSAAIAIWQQIAAQQPAEPEAYLNLARLWLQQQQMVTARQVLLQARQQGVQSAEINLQLAQLAVRQGQWQQALAFLPDQFELAAEPEYFGFKATVLQQLEQFAAALSWYQRLAQLQPEQARWSLGAALSSEQLGQPLQANQYYQKAWQYRQALSASSHDFIQQRLKATEP</sequence>
<keyword evidence="1" id="KW-0812">Transmembrane</keyword>